<name>Q2Y8C4_NITMU</name>
<dbReference type="KEGG" id="nmu:Nmul_A1699"/>
<sequence>MQNFLDIRLIYKLLKINIFFEDKKQAEYKNPLWKRHLSSVPIPYQQSYPQLLWKTRSLTGMNEIGHGLRKKRRNEPIWEQKRPQ</sequence>
<dbReference type="EMBL" id="CP000103">
    <property type="protein sequence ID" value="ABB74997.1"/>
    <property type="molecule type" value="Genomic_DNA"/>
</dbReference>
<protein>
    <submittedName>
        <fullName evidence="2">Uncharacterized protein</fullName>
    </submittedName>
</protein>
<feature type="compositionally biased region" description="Basic and acidic residues" evidence="1">
    <location>
        <begin position="74"/>
        <end position="84"/>
    </location>
</feature>
<dbReference type="HOGENOM" id="CLU_2524171_0_0_4"/>
<proteinExistence type="predicted"/>
<gene>
    <name evidence="2" type="ordered locus">Nmul_A1699</name>
</gene>
<reference evidence="3" key="1">
    <citation type="submission" date="2005-08" db="EMBL/GenBank/DDBJ databases">
        <title>Complete sequence of chromosome 1 of Nitrosospira multiformis ATCC 25196.</title>
        <authorList>
            <person name="Copeland A."/>
            <person name="Lucas S."/>
            <person name="Lapidus A."/>
            <person name="Barry K."/>
            <person name="Detter J.C."/>
            <person name="Glavina T."/>
            <person name="Hammon N."/>
            <person name="Israni S."/>
            <person name="Pitluck S."/>
            <person name="Chain P."/>
            <person name="Malfatti S."/>
            <person name="Shin M."/>
            <person name="Vergez L."/>
            <person name="Schmutz J."/>
            <person name="Larimer F."/>
            <person name="Land M."/>
            <person name="Hauser L."/>
            <person name="Kyrpides N."/>
            <person name="Lykidis A."/>
            <person name="Richardson P."/>
        </authorList>
    </citation>
    <scope>NUCLEOTIDE SEQUENCE [LARGE SCALE GENOMIC DNA]</scope>
    <source>
        <strain evidence="3">ATCC 25196 / NCIMB 11849 / C 71</strain>
    </source>
</reference>
<keyword evidence="3" id="KW-1185">Reference proteome</keyword>
<reference evidence="2 3" key="2">
    <citation type="journal article" date="2008" name="Appl. Environ. Microbiol.">
        <title>Complete genome sequence of Nitrosospira multiformis, an ammonia-oxidizing bacterium from the soil environment.</title>
        <authorList>
            <person name="Norton J.M."/>
            <person name="Klotz M.G."/>
            <person name="Stein L.Y."/>
            <person name="Arp D.J."/>
            <person name="Bottomley P.J."/>
            <person name="Chain P.S."/>
            <person name="Hauser L.J."/>
            <person name="Land M.L."/>
            <person name="Larimer F.W."/>
            <person name="Shin M.W."/>
            <person name="Starkenburg S.R."/>
        </authorList>
    </citation>
    <scope>NUCLEOTIDE SEQUENCE [LARGE SCALE GENOMIC DNA]</scope>
    <source>
        <strain evidence="3">ATCC 25196 / NCIMB 11849 / C 71</strain>
    </source>
</reference>
<evidence type="ECO:0000313" key="2">
    <source>
        <dbReference type="EMBL" id="ABB74997.1"/>
    </source>
</evidence>
<evidence type="ECO:0000313" key="3">
    <source>
        <dbReference type="Proteomes" id="UP000002718"/>
    </source>
</evidence>
<feature type="region of interest" description="Disordered" evidence="1">
    <location>
        <begin position="64"/>
        <end position="84"/>
    </location>
</feature>
<evidence type="ECO:0000256" key="1">
    <source>
        <dbReference type="SAM" id="MobiDB-lite"/>
    </source>
</evidence>
<accession>Q2Y8C4</accession>
<dbReference type="Proteomes" id="UP000002718">
    <property type="component" value="Chromosome"/>
</dbReference>
<dbReference type="AlphaFoldDB" id="Q2Y8C4"/>
<organism evidence="2 3">
    <name type="scientific">Nitrosospira multiformis (strain ATCC 25196 / NCIMB 11849 / C 71)</name>
    <dbReference type="NCBI Taxonomy" id="323848"/>
    <lineage>
        <taxon>Bacteria</taxon>
        <taxon>Pseudomonadati</taxon>
        <taxon>Pseudomonadota</taxon>
        <taxon>Betaproteobacteria</taxon>
        <taxon>Nitrosomonadales</taxon>
        <taxon>Nitrosomonadaceae</taxon>
        <taxon>Nitrosospira</taxon>
    </lineage>
</organism>